<gene>
    <name evidence="1" type="ORF">BJX63DRAFT_62520</name>
</gene>
<comment type="caution">
    <text evidence="1">The sequence shown here is derived from an EMBL/GenBank/DDBJ whole genome shotgun (WGS) entry which is preliminary data.</text>
</comment>
<accession>A0ABR4GWW5</accession>
<dbReference type="EMBL" id="JBFXLT010000133">
    <property type="protein sequence ID" value="KAL2807699.1"/>
    <property type="molecule type" value="Genomic_DNA"/>
</dbReference>
<protein>
    <submittedName>
        <fullName evidence="1">Uncharacterized protein</fullName>
    </submittedName>
</protein>
<name>A0ABR4GWW5_9EURO</name>
<organism evidence="1 2">
    <name type="scientific">Aspergillus granulosus</name>
    <dbReference type="NCBI Taxonomy" id="176169"/>
    <lineage>
        <taxon>Eukaryota</taxon>
        <taxon>Fungi</taxon>
        <taxon>Dikarya</taxon>
        <taxon>Ascomycota</taxon>
        <taxon>Pezizomycotina</taxon>
        <taxon>Eurotiomycetes</taxon>
        <taxon>Eurotiomycetidae</taxon>
        <taxon>Eurotiales</taxon>
        <taxon>Aspergillaceae</taxon>
        <taxon>Aspergillus</taxon>
        <taxon>Aspergillus subgen. Nidulantes</taxon>
    </lineage>
</organism>
<dbReference type="Proteomes" id="UP001610334">
    <property type="component" value="Unassembled WGS sequence"/>
</dbReference>
<evidence type="ECO:0000313" key="2">
    <source>
        <dbReference type="Proteomes" id="UP001610334"/>
    </source>
</evidence>
<sequence length="151" mass="17465">MHTSPFNLVHRCPQQPCNREIAIVVANKDFPAPEGYHSNSNKLTSHYRYKNSNCPWPPHLQRDVNIGLLAIPSVSQHLWQHGLGSHDGQNRKTCRNMCRIQFSTRCDTSMRPNPRYGIFQAIDEVYGCLLYIWVYPNTKTHIRLVQALHCP</sequence>
<reference evidence="1 2" key="1">
    <citation type="submission" date="2024-07" db="EMBL/GenBank/DDBJ databases">
        <title>Section-level genome sequencing and comparative genomics of Aspergillus sections Usti and Cavernicolus.</title>
        <authorList>
            <consortium name="Lawrence Berkeley National Laboratory"/>
            <person name="Nybo J.L."/>
            <person name="Vesth T.C."/>
            <person name="Theobald S."/>
            <person name="Frisvad J.C."/>
            <person name="Larsen T.O."/>
            <person name="Kjaerboelling I."/>
            <person name="Rothschild-Mancinelli K."/>
            <person name="Lyhne E.K."/>
            <person name="Kogle M.E."/>
            <person name="Barry K."/>
            <person name="Clum A."/>
            <person name="Na H."/>
            <person name="Ledsgaard L."/>
            <person name="Lin J."/>
            <person name="Lipzen A."/>
            <person name="Kuo A."/>
            <person name="Riley R."/>
            <person name="Mondo S."/>
            <person name="Labutti K."/>
            <person name="Haridas S."/>
            <person name="Pangalinan J."/>
            <person name="Salamov A.A."/>
            <person name="Simmons B.A."/>
            <person name="Magnuson J.K."/>
            <person name="Chen J."/>
            <person name="Drula E."/>
            <person name="Henrissat B."/>
            <person name="Wiebenga A."/>
            <person name="Lubbers R.J."/>
            <person name="Gomes A.C."/>
            <person name="Makela M.R."/>
            <person name="Stajich J."/>
            <person name="Grigoriev I.V."/>
            <person name="Mortensen U.H."/>
            <person name="De Vries R.P."/>
            <person name="Baker S.E."/>
            <person name="Andersen M.R."/>
        </authorList>
    </citation>
    <scope>NUCLEOTIDE SEQUENCE [LARGE SCALE GENOMIC DNA]</scope>
    <source>
        <strain evidence="1 2">CBS 588.65</strain>
    </source>
</reference>
<proteinExistence type="predicted"/>
<keyword evidence="2" id="KW-1185">Reference proteome</keyword>
<evidence type="ECO:0000313" key="1">
    <source>
        <dbReference type="EMBL" id="KAL2807699.1"/>
    </source>
</evidence>